<evidence type="ECO:0000256" key="1">
    <source>
        <dbReference type="ARBA" id="ARBA00009716"/>
    </source>
</evidence>
<protein>
    <submittedName>
        <fullName evidence="4">FMN-binding glutamate synthase family protein</fullName>
    </submittedName>
</protein>
<dbReference type="RefSeq" id="WP_211143196.1">
    <property type="nucleotide sequence ID" value="NZ_JAEEGB010000015.1"/>
</dbReference>
<evidence type="ECO:0000313" key="4">
    <source>
        <dbReference type="EMBL" id="MBI6873770.1"/>
    </source>
</evidence>
<dbReference type="AlphaFoldDB" id="A0A934HSZ6"/>
<dbReference type="CDD" id="cd02808">
    <property type="entry name" value="GltS_FMN"/>
    <property type="match status" value="1"/>
</dbReference>
<dbReference type="GO" id="GO:0015930">
    <property type="term" value="F:glutamate synthase activity"/>
    <property type="evidence" value="ECO:0007669"/>
    <property type="project" value="InterPro"/>
</dbReference>
<gene>
    <name evidence="4" type="ORF">I6U51_13780</name>
</gene>
<evidence type="ECO:0000256" key="2">
    <source>
        <dbReference type="PIRNR" id="PIRNR006429"/>
    </source>
</evidence>
<comment type="caution">
    <text evidence="4">The sequence shown here is derived from an EMBL/GenBank/DDBJ whole genome shotgun (WGS) entry which is preliminary data.</text>
</comment>
<feature type="domain" description="Glutamate synthase" evidence="3">
    <location>
        <begin position="90"/>
        <end position="411"/>
    </location>
</feature>
<dbReference type="PIRSF" id="PIRSF006429">
    <property type="entry name" value="GOGAT_lg_2"/>
    <property type="match status" value="1"/>
</dbReference>
<dbReference type="InterPro" id="IPR002932">
    <property type="entry name" value="Glu_synthdom"/>
</dbReference>
<sequence>MFQSLIRGIANDTADDLMGRMLKDEYTENLFGLITAAQKLTVRAIIEACMRGESGEVLSRSLGSPNVQSLWNKLYLNPTQLFSLPTKDEFAVDTQVTIGKNAVKPLKLSMPIMITGMSYGASLSLNAKVALAKGASLAGISTNTGEAPVTNEERKAATLLIGQYNRYRSLCTVEQLSQLDAIEVQLGQGAWGGAMVGSIKPENIGDHMRESWHLGENKPANRGSRFEEANTSKEIIDLVNKLKKDYEVPVGIKIAASHFIEKELDIVMQTNADFITIDGAEGGTAGSPPTLQDDMGLPTLYAVSRAAKYLEQNGVKDKYDIILAGGLSTPGHFLKALALGASAVYIGSIALIAMIQAQAVKATPNEPAPQLVLYDGKLTDELDVELGAKTLSNFLNSCNEEMKLALVAMGKTGFSQLSRADLVTVHKDLSDCLGIGYAGYPSN</sequence>
<reference evidence="4" key="1">
    <citation type="submission" date="2020-12" db="EMBL/GenBank/DDBJ databases">
        <title>Clostridium thailandense sp. nov., a novel acetogenic bacterium isolated from peat land soil in Thailand.</title>
        <authorList>
            <person name="Chaikitkaew S."/>
            <person name="Birkeland N.K."/>
        </authorList>
    </citation>
    <scope>NUCLEOTIDE SEQUENCE</scope>
    <source>
        <strain evidence="4">DSM 17425</strain>
    </source>
</reference>
<dbReference type="PANTHER" id="PTHR43819:SF1">
    <property type="entry name" value="ARCHAEAL-TYPE GLUTAMATE SYNTHASE [NADPH]"/>
    <property type="match status" value="1"/>
</dbReference>
<dbReference type="InterPro" id="IPR024188">
    <property type="entry name" value="GltB"/>
</dbReference>
<dbReference type="InterPro" id="IPR013785">
    <property type="entry name" value="Aldolase_TIM"/>
</dbReference>
<dbReference type="Gene3D" id="3.20.20.70">
    <property type="entry name" value="Aldolase class I"/>
    <property type="match status" value="1"/>
</dbReference>
<accession>A0A934HSZ6</accession>
<dbReference type="GO" id="GO:0006537">
    <property type="term" value="P:glutamate biosynthetic process"/>
    <property type="evidence" value="ECO:0007669"/>
    <property type="project" value="InterPro"/>
</dbReference>
<organism evidence="4 5">
    <name type="scientific">Clostridium aciditolerans</name>
    <dbReference type="NCBI Taxonomy" id="339861"/>
    <lineage>
        <taxon>Bacteria</taxon>
        <taxon>Bacillati</taxon>
        <taxon>Bacillota</taxon>
        <taxon>Clostridia</taxon>
        <taxon>Eubacteriales</taxon>
        <taxon>Clostridiaceae</taxon>
        <taxon>Clostridium</taxon>
    </lineage>
</organism>
<dbReference type="SUPFAM" id="SSF51395">
    <property type="entry name" value="FMN-linked oxidoreductases"/>
    <property type="match status" value="1"/>
</dbReference>
<comment type="similarity">
    <text evidence="1 2">Belongs to the glutamate synthase family.</text>
</comment>
<dbReference type="Proteomes" id="UP000622687">
    <property type="component" value="Unassembled WGS sequence"/>
</dbReference>
<proteinExistence type="inferred from homology"/>
<dbReference type="EMBL" id="JAEEGB010000015">
    <property type="protein sequence ID" value="MBI6873770.1"/>
    <property type="molecule type" value="Genomic_DNA"/>
</dbReference>
<evidence type="ECO:0000313" key="5">
    <source>
        <dbReference type="Proteomes" id="UP000622687"/>
    </source>
</evidence>
<dbReference type="Pfam" id="PF01645">
    <property type="entry name" value="Glu_synthase"/>
    <property type="match status" value="1"/>
</dbReference>
<evidence type="ECO:0000259" key="3">
    <source>
        <dbReference type="Pfam" id="PF01645"/>
    </source>
</evidence>
<keyword evidence="5" id="KW-1185">Reference proteome</keyword>
<name>A0A934HSZ6_9CLOT</name>
<dbReference type="PANTHER" id="PTHR43819">
    <property type="entry name" value="ARCHAEAL-TYPE GLUTAMATE SYNTHASE [NADPH]"/>
    <property type="match status" value="1"/>
</dbReference>